<name>S4Y6B3_SORCE</name>
<gene>
    <name evidence="1" type="ORF">SCE1572_37925</name>
</gene>
<evidence type="ECO:0000313" key="1">
    <source>
        <dbReference type="EMBL" id="AGP39770.1"/>
    </source>
</evidence>
<proteinExistence type="predicted"/>
<dbReference type="Proteomes" id="UP000014803">
    <property type="component" value="Chromosome"/>
</dbReference>
<protein>
    <submittedName>
        <fullName evidence="1">Uncharacterized protein</fullName>
    </submittedName>
</protein>
<dbReference type="HOGENOM" id="CLU_3405512_0_0_7"/>
<reference evidence="1 2" key="1">
    <citation type="journal article" date="2013" name="Sci. Rep.">
        <title>Extraordinary expansion of a Sorangium cellulosum genome from an alkaline milieu.</title>
        <authorList>
            <person name="Han K."/>
            <person name="Li Z.F."/>
            <person name="Peng R."/>
            <person name="Zhu L.P."/>
            <person name="Zhou T."/>
            <person name="Wang L.G."/>
            <person name="Li S.G."/>
            <person name="Zhang X.B."/>
            <person name="Hu W."/>
            <person name="Wu Z.H."/>
            <person name="Qin N."/>
            <person name="Li Y.Z."/>
        </authorList>
    </citation>
    <scope>NUCLEOTIDE SEQUENCE [LARGE SCALE GENOMIC DNA]</scope>
    <source>
        <strain evidence="1 2">So0157-2</strain>
    </source>
</reference>
<organism evidence="1 2">
    <name type="scientific">Sorangium cellulosum So0157-2</name>
    <dbReference type="NCBI Taxonomy" id="1254432"/>
    <lineage>
        <taxon>Bacteria</taxon>
        <taxon>Pseudomonadati</taxon>
        <taxon>Myxococcota</taxon>
        <taxon>Polyangia</taxon>
        <taxon>Polyangiales</taxon>
        <taxon>Polyangiaceae</taxon>
        <taxon>Sorangium</taxon>
    </lineage>
</organism>
<sequence length="30" mass="3021">MDLATPRPIAGRAAAPADAAAIWRLGDATT</sequence>
<dbReference type="AlphaFoldDB" id="S4Y6B3"/>
<dbReference type="KEGG" id="scu:SCE1572_37925"/>
<evidence type="ECO:0000313" key="2">
    <source>
        <dbReference type="Proteomes" id="UP000014803"/>
    </source>
</evidence>
<accession>S4Y6B3</accession>
<dbReference type="EMBL" id="CP003969">
    <property type="protein sequence ID" value="AGP39770.1"/>
    <property type="molecule type" value="Genomic_DNA"/>
</dbReference>
<dbReference type="STRING" id="1254432.SCE1572_37925"/>